<dbReference type="SUPFAM" id="SSF49401">
    <property type="entry name" value="Bacterial adhesins"/>
    <property type="match status" value="1"/>
</dbReference>
<dbReference type="InterPro" id="IPR008966">
    <property type="entry name" value="Adhesion_dom_sf"/>
</dbReference>
<proteinExistence type="inferred from homology"/>
<reference evidence="6 7" key="2">
    <citation type="submission" date="2018-05" db="EMBL/GenBank/DDBJ databases">
        <authorList>
            <person name="Lanie J.A."/>
            <person name="Ng W.-L."/>
            <person name="Kazmierczak K.M."/>
            <person name="Andrzejewski T.M."/>
            <person name="Davidsen T.M."/>
            <person name="Wayne K.J."/>
            <person name="Tettelin H."/>
            <person name="Glass J.I."/>
            <person name="Rusch D."/>
            <person name="Podicherti R."/>
            <person name="Tsui H.-C.T."/>
            <person name="Winkler M.E."/>
        </authorList>
    </citation>
    <scope>NUCLEOTIDE SEQUENCE [LARGE SCALE GENOMIC DNA]</scope>
    <source>
        <strain evidence="6 7">YBY</strain>
    </source>
</reference>
<evidence type="ECO:0000313" key="6">
    <source>
        <dbReference type="EMBL" id="PWE15273.1"/>
    </source>
</evidence>
<evidence type="ECO:0000313" key="7">
    <source>
        <dbReference type="Proteomes" id="UP000245216"/>
    </source>
</evidence>
<dbReference type="RefSeq" id="WP_109088179.1">
    <property type="nucleotide sequence ID" value="NZ_QEXO01000001.1"/>
</dbReference>
<comment type="subcellular location">
    <subcellularLocation>
        <location evidence="1">Fimbrium</location>
    </subcellularLocation>
</comment>
<dbReference type="PANTHER" id="PTHR33420:SF14">
    <property type="entry name" value="TYPE 1 FIMBRIN D-MANNOSE SPECIFIC ADHESIN"/>
    <property type="match status" value="1"/>
</dbReference>
<gene>
    <name evidence="6" type="ORF">DF183_00585</name>
</gene>
<dbReference type="EMBL" id="QEXO01000001">
    <property type="protein sequence ID" value="PWE15273.1"/>
    <property type="molecule type" value="Genomic_DNA"/>
</dbReference>
<feature type="domain" description="Fimbrial-type adhesion" evidence="5">
    <location>
        <begin position="218"/>
        <end position="384"/>
    </location>
</feature>
<sequence>MSTLHIKRGNSHNLLARSLYCLLSILVTSALAAGEVQAQITSCSRISDIHPVTNWNMKPSGGIFKNGDVVGSITAATAFYMPLAHSDTVQILASGNTVSNRYNALPLEGMPGLGLRVLWASYGTTTPLTPLLPPAPYGTVLTNRSWFSVLEARARANYNLMQQYIFELVIIDEALYKGGTLAFTAKNQVQIITSVKIAPNNYQMCLNGFIDPMAALTGTVQVPELPKPVAPTCKFSVGTLNQRVTLGPVDPGQVVPAGVERSQGAEGQAHFLIEATGCNKGATMDIYFTDARNSALTKNYIHTTNPAVGIRMFYRGEFDPLLVGPAPSGSWVPQRYAPRLGPATVEGGSLSAGFTAQYVRLPNKTEADIRPGPLEAAATFVIVYP</sequence>
<comment type="caution">
    <text evidence="6">The sequence shown here is derived from an EMBL/GenBank/DDBJ whole genome shotgun (WGS) entry which is preliminary data.</text>
</comment>
<evidence type="ECO:0000256" key="4">
    <source>
        <dbReference type="SAM" id="SignalP"/>
    </source>
</evidence>
<evidence type="ECO:0000256" key="3">
    <source>
        <dbReference type="ARBA" id="ARBA00023263"/>
    </source>
</evidence>
<comment type="similarity">
    <text evidence="2">Belongs to the fimbrial protein family.</text>
</comment>
<evidence type="ECO:0000256" key="1">
    <source>
        <dbReference type="ARBA" id="ARBA00004561"/>
    </source>
</evidence>
<evidence type="ECO:0000256" key="2">
    <source>
        <dbReference type="ARBA" id="ARBA00006671"/>
    </source>
</evidence>
<reference evidence="6 7" key="1">
    <citation type="submission" date="2018-05" db="EMBL/GenBank/DDBJ databases">
        <title>Genome Sequence of an Efficient Indole-Degrading Bacterium, Alcaligenes sp.YBY.</title>
        <authorList>
            <person name="Yang B."/>
        </authorList>
    </citation>
    <scope>NUCLEOTIDE SEQUENCE [LARGE SCALE GENOMIC DNA]</scope>
    <source>
        <strain evidence="6 7">YBY</strain>
    </source>
</reference>
<dbReference type="PANTHER" id="PTHR33420">
    <property type="entry name" value="FIMBRIAL SUBUNIT ELFA-RELATED"/>
    <property type="match status" value="1"/>
</dbReference>
<dbReference type="InterPro" id="IPR036937">
    <property type="entry name" value="Adhesion_dom_fimbrial_sf"/>
</dbReference>
<keyword evidence="4" id="KW-0732">Signal</keyword>
<dbReference type="Gene3D" id="2.60.40.1090">
    <property type="entry name" value="Fimbrial-type adhesion domain"/>
    <property type="match status" value="1"/>
</dbReference>
<dbReference type="InterPro" id="IPR000259">
    <property type="entry name" value="Adhesion_dom_fimbrial"/>
</dbReference>
<organism evidence="6 7">
    <name type="scientific">Alcaligenes faecalis</name>
    <dbReference type="NCBI Taxonomy" id="511"/>
    <lineage>
        <taxon>Bacteria</taxon>
        <taxon>Pseudomonadati</taxon>
        <taxon>Pseudomonadota</taxon>
        <taxon>Betaproteobacteria</taxon>
        <taxon>Burkholderiales</taxon>
        <taxon>Alcaligenaceae</taxon>
        <taxon>Alcaligenes</taxon>
    </lineage>
</organism>
<feature type="chain" id="PRO_5015607889" description="Fimbrial-type adhesion domain-containing protein" evidence="4">
    <location>
        <begin position="33"/>
        <end position="385"/>
    </location>
</feature>
<dbReference type="Pfam" id="PF00419">
    <property type="entry name" value="Fimbrial"/>
    <property type="match status" value="1"/>
</dbReference>
<protein>
    <recommendedName>
        <fullName evidence="5">Fimbrial-type adhesion domain-containing protein</fullName>
    </recommendedName>
</protein>
<dbReference type="InterPro" id="IPR050263">
    <property type="entry name" value="Bact_Fimbrial_Adh_Pro"/>
</dbReference>
<keyword evidence="3" id="KW-0281">Fimbrium</keyword>
<dbReference type="Proteomes" id="UP000245216">
    <property type="component" value="Unassembled WGS sequence"/>
</dbReference>
<dbReference type="GO" id="GO:0043709">
    <property type="term" value="P:cell adhesion involved in single-species biofilm formation"/>
    <property type="evidence" value="ECO:0007669"/>
    <property type="project" value="TreeGrafter"/>
</dbReference>
<dbReference type="AlphaFoldDB" id="A0A2U2BMN5"/>
<evidence type="ECO:0000259" key="5">
    <source>
        <dbReference type="Pfam" id="PF00419"/>
    </source>
</evidence>
<dbReference type="GO" id="GO:0009289">
    <property type="term" value="C:pilus"/>
    <property type="evidence" value="ECO:0007669"/>
    <property type="project" value="UniProtKB-SubCell"/>
</dbReference>
<name>A0A2U2BMN5_ALCFA</name>
<accession>A0A2U2BMN5</accession>
<feature type="signal peptide" evidence="4">
    <location>
        <begin position="1"/>
        <end position="32"/>
    </location>
</feature>